<accession>A0A8H7V7P0</accession>
<evidence type="ECO:0000259" key="1">
    <source>
        <dbReference type="Pfam" id="PF13358"/>
    </source>
</evidence>
<dbReference type="InterPro" id="IPR036397">
    <property type="entry name" value="RNaseH_sf"/>
</dbReference>
<dbReference type="EMBL" id="JAEPRD010000004">
    <property type="protein sequence ID" value="KAG2213201.1"/>
    <property type="molecule type" value="Genomic_DNA"/>
</dbReference>
<gene>
    <name evidence="2" type="ORF">INT47_011350</name>
</gene>
<name>A0A8H7V7P0_9FUNG</name>
<evidence type="ECO:0000313" key="2">
    <source>
        <dbReference type="EMBL" id="KAG2213201.1"/>
    </source>
</evidence>
<reference evidence="2" key="1">
    <citation type="submission" date="2020-12" db="EMBL/GenBank/DDBJ databases">
        <title>Metabolic potential, ecology and presence of endohyphal bacteria is reflected in genomic diversity of Mucoromycotina.</title>
        <authorList>
            <person name="Muszewska A."/>
            <person name="Okrasinska A."/>
            <person name="Steczkiewicz K."/>
            <person name="Drgas O."/>
            <person name="Orlowska M."/>
            <person name="Perlinska-Lenart U."/>
            <person name="Aleksandrzak-Piekarczyk T."/>
            <person name="Szatraj K."/>
            <person name="Zielenkiewicz U."/>
            <person name="Pilsyk S."/>
            <person name="Malc E."/>
            <person name="Mieczkowski P."/>
            <person name="Kruszewska J.S."/>
            <person name="Biernat P."/>
            <person name="Pawlowska J."/>
        </authorList>
    </citation>
    <scope>NUCLEOTIDE SEQUENCE</scope>
    <source>
        <strain evidence="2">WA0000017839</strain>
    </source>
</reference>
<dbReference type="AlphaFoldDB" id="A0A8H7V7P0"/>
<dbReference type="Proteomes" id="UP000603453">
    <property type="component" value="Unassembled WGS sequence"/>
</dbReference>
<protein>
    <recommendedName>
        <fullName evidence="1">Tc1-like transposase DDE domain-containing protein</fullName>
    </recommendedName>
</protein>
<dbReference type="PANTHER" id="PTHR46564">
    <property type="entry name" value="TRANSPOSASE"/>
    <property type="match status" value="1"/>
</dbReference>
<sequence length="290" mass="33521">MTLLNIWHTEGRVEKKKRGGRRRELVKFEDAHGEYITKLFDEDCTQTLDTIKERLEAEFPDLAAKKISTSGLWRYITGCIGFTLKRTKAVEERRNTPATIEQRFDYIVHRLPERGIAYKTNCIFVDEAGFNANLICGQGYFEERLNKCCISYHGVEDVSVKIVKGGTTGDIFREFVRGIMKKLDDTNAGPHFFVMDNASIHKTPAVKELLKNSNHQMCLLPPYSPFLNPIEECFSKLKTLVKRKPNLKGKEELVEHIRQTIHQISEENCQGWIDHSIQFFGDCTERKEIF</sequence>
<dbReference type="Pfam" id="PF13358">
    <property type="entry name" value="DDE_3"/>
    <property type="match status" value="1"/>
</dbReference>
<feature type="domain" description="Tc1-like transposase DDE" evidence="1">
    <location>
        <begin position="161"/>
        <end position="253"/>
    </location>
</feature>
<dbReference type="Gene3D" id="3.30.420.10">
    <property type="entry name" value="Ribonuclease H-like superfamily/Ribonuclease H"/>
    <property type="match status" value="1"/>
</dbReference>
<dbReference type="PANTHER" id="PTHR46564:SF1">
    <property type="entry name" value="TRANSPOSASE"/>
    <property type="match status" value="1"/>
</dbReference>
<keyword evidence="3" id="KW-1185">Reference proteome</keyword>
<dbReference type="InterPro" id="IPR038717">
    <property type="entry name" value="Tc1-like_DDE_dom"/>
</dbReference>
<dbReference type="OrthoDB" id="2428500at2759"/>
<comment type="caution">
    <text evidence="2">The sequence shown here is derived from an EMBL/GenBank/DDBJ whole genome shotgun (WGS) entry which is preliminary data.</text>
</comment>
<organism evidence="2 3">
    <name type="scientific">Mucor saturninus</name>
    <dbReference type="NCBI Taxonomy" id="64648"/>
    <lineage>
        <taxon>Eukaryota</taxon>
        <taxon>Fungi</taxon>
        <taxon>Fungi incertae sedis</taxon>
        <taxon>Mucoromycota</taxon>
        <taxon>Mucoromycotina</taxon>
        <taxon>Mucoromycetes</taxon>
        <taxon>Mucorales</taxon>
        <taxon>Mucorineae</taxon>
        <taxon>Mucoraceae</taxon>
        <taxon>Mucor</taxon>
    </lineage>
</organism>
<dbReference type="GO" id="GO:0003676">
    <property type="term" value="F:nucleic acid binding"/>
    <property type="evidence" value="ECO:0007669"/>
    <property type="project" value="InterPro"/>
</dbReference>
<proteinExistence type="predicted"/>
<evidence type="ECO:0000313" key="3">
    <source>
        <dbReference type="Proteomes" id="UP000603453"/>
    </source>
</evidence>